<dbReference type="EMBL" id="AFCO01001894">
    <property type="protein sequence ID" value="EHC49039.1"/>
    <property type="molecule type" value="Genomic_DNA"/>
</dbReference>
<protein>
    <submittedName>
        <fullName evidence="2">Arylsulfate sulfotransferase</fullName>
    </submittedName>
</protein>
<dbReference type="AlphaFoldDB" id="G5NKX6"/>
<sequence length="109" mass="12054">MVDVAPYGGVFPLTAIINKANHNVQDVKVTVLGKGEKGIPISYDVGPQAINTHDGIPVFGLYPDYVNKVKVDWTEEGKKTNLYVVHLRRTGIITLYYRANCRSSYGRTG</sequence>
<feature type="domain" description="Arylsulfotransferase N-terminal" evidence="1">
    <location>
        <begin position="2"/>
        <end position="84"/>
    </location>
</feature>
<keyword evidence="2" id="KW-0808">Transferase</keyword>
<proteinExistence type="predicted"/>
<dbReference type="InterPro" id="IPR035391">
    <property type="entry name" value="Arylsulfotran_N"/>
</dbReference>
<gene>
    <name evidence="2" type="ORF">LTSEINV_5815</name>
</gene>
<dbReference type="Gene3D" id="2.60.40.3100">
    <property type="entry name" value="Arylsulphate sulphotransferase monomer, N-terminal domain"/>
    <property type="match status" value="1"/>
</dbReference>
<dbReference type="GO" id="GO:0016740">
    <property type="term" value="F:transferase activity"/>
    <property type="evidence" value="ECO:0007669"/>
    <property type="project" value="UniProtKB-KW"/>
</dbReference>
<dbReference type="BioCyc" id="SENT913075:G120P-1430-MONOMER"/>
<evidence type="ECO:0000313" key="3">
    <source>
        <dbReference type="Proteomes" id="UP000003532"/>
    </source>
</evidence>
<reference evidence="2 3" key="1">
    <citation type="journal article" date="2011" name="BMC Genomics">
        <title>Genome sequencing reveals diversification of virulence factor content and possible host adaptation in distinct subpopulations of Salmonella enterica.</title>
        <authorList>
            <person name="den Bakker H.C."/>
            <person name="Moreno Switt A.I."/>
            <person name="Govoni G."/>
            <person name="Cummings C.A."/>
            <person name="Ranieri M.L."/>
            <person name="Degoricija L."/>
            <person name="Hoelzer K."/>
            <person name="Rodriguez-Rivera L.D."/>
            <person name="Brown S."/>
            <person name="Bolchacova E."/>
            <person name="Furtado M.R."/>
            <person name="Wiedmann M."/>
        </authorList>
    </citation>
    <scope>NUCLEOTIDE SEQUENCE [LARGE SCALE GENOMIC DNA]</scope>
    <source>
        <strain evidence="2 3">R8-3668</strain>
    </source>
</reference>
<dbReference type="PATRIC" id="fig|913075.3.peg.4545"/>
<evidence type="ECO:0000259" key="1">
    <source>
        <dbReference type="Pfam" id="PF17425"/>
    </source>
</evidence>
<dbReference type="Pfam" id="PF17425">
    <property type="entry name" value="Arylsulfotran_N"/>
    <property type="match status" value="1"/>
</dbReference>
<evidence type="ECO:0000313" key="2">
    <source>
        <dbReference type="EMBL" id="EHC49039.1"/>
    </source>
</evidence>
<accession>G5NKX6</accession>
<dbReference type="Proteomes" id="UP000003532">
    <property type="component" value="Unassembled WGS sequence"/>
</dbReference>
<name>G5NKX6_SALET</name>
<organism evidence="2 3">
    <name type="scientific">Salmonella enterica subsp. enterica serovar Inverness str. R8-3668</name>
    <dbReference type="NCBI Taxonomy" id="913075"/>
    <lineage>
        <taxon>Bacteria</taxon>
        <taxon>Pseudomonadati</taxon>
        <taxon>Pseudomonadota</taxon>
        <taxon>Gammaproteobacteria</taxon>
        <taxon>Enterobacterales</taxon>
        <taxon>Enterobacteriaceae</taxon>
        <taxon>Salmonella</taxon>
    </lineage>
</organism>
<dbReference type="InterPro" id="IPR038477">
    <property type="entry name" value="ASST_N_sf"/>
</dbReference>
<comment type="caution">
    <text evidence="2">The sequence shown here is derived from an EMBL/GenBank/DDBJ whole genome shotgun (WGS) entry which is preliminary data.</text>
</comment>